<evidence type="ECO:0000256" key="8">
    <source>
        <dbReference type="ARBA" id="ARBA00023136"/>
    </source>
</evidence>
<keyword evidence="3" id="KW-0285">Flavoprotein</keyword>
<keyword evidence="7 9" id="KW-1133">Transmembrane helix</keyword>
<dbReference type="Proteomes" id="UP001652461">
    <property type="component" value="Unassembled WGS sequence"/>
</dbReference>
<keyword evidence="11" id="KW-1185">Reference proteome</keyword>
<keyword evidence="6" id="KW-1278">Translocase</keyword>
<evidence type="ECO:0000256" key="5">
    <source>
        <dbReference type="ARBA" id="ARBA00022692"/>
    </source>
</evidence>
<feature type="transmembrane region" description="Helical" evidence="9">
    <location>
        <begin position="255"/>
        <end position="272"/>
    </location>
</feature>
<keyword evidence="5 9" id="KW-0812">Transmembrane</keyword>
<dbReference type="InterPro" id="IPR004338">
    <property type="entry name" value="NqrB/RnfD"/>
</dbReference>
<keyword evidence="1" id="KW-0813">Transport</keyword>
<protein>
    <submittedName>
        <fullName evidence="10">RnfABCDGE type electron transport complex subunit D</fullName>
    </submittedName>
</protein>
<feature type="transmembrane region" description="Helical" evidence="9">
    <location>
        <begin position="173"/>
        <end position="193"/>
    </location>
</feature>
<evidence type="ECO:0000256" key="1">
    <source>
        <dbReference type="ARBA" id="ARBA00022448"/>
    </source>
</evidence>
<name>A0ABT2RUG3_9FIRM</name>
<dbReference type="RefSeq" id="WP_158362036.1">
    <property type="nucleotide sequence ID" value="NZ_JAOQKC010000003.1"/>
</dbReference>
<evidence type="ECO:0000256" key="6">
    <source>
        <dbReference type="ARBA" id="ARBA00022967"/>
    </source>
</evidence>
<evidence type="ECO:0000256" key="9">
    <source>
        <dbReference type="SAM" id="Phobius"/>
    </source>
</evidence>
<accession>A0ABT2RUG3</accession>
<reference evidence="10 11" key="1">
    <citation type="journal article" date="2021" name="ISME Commun">
        <title>Automated analysis of genomic sequences facilitates high-throughput and comprehensive description of bacteria.</title>
        <authorList>
            <person name="Hitch T.C.A."/>
        </authorList>
    </citation>
    <scope>NUCLEOTIDE SEQUENCE [LARGE SCALE GENOMIC DNA]</scope>
    <source>
        <strain evidence="10 11">Sanger_04</strain>
    </source>
</reference>
<sequence>MEKNYRWIFPHVKGTMTTAGMMRMMLLALLPAEIFGVLHFGPRVLLHLLICIVTCTLTEFTYEAFRDKPLTVTDGSAMVTGVLLALMLPVNAPLWLGALGGIFAIGAVKLPFGGLGKNRLNPALSGYCLLFLAFPKYMKDYSFGSFGSRTLLGQLLSGQTVDPYPMLWGNTNGSIGTVSALMLLIGAVLLLAFGIIHLRIPAAIGASFLITLFLGAGKGFDQLYFTTQFLGGGLILGSFFVATDCVTSPITRKGQIWYGVLIGVMTAALRLAGIEEGMVYAILVSNLCVPFMEQLTVPKPFGRRKPVQVSQNRRQS</sequence>
<evidence type="ECO:0000256" key="4">
    <source>
        <dbReference type="ARBA" id="ARBA00022643"/>
    </source>
</evidence>
<evidence type="ECO:0000313" key="11">
    <source>
        <dbReference type="Proteomes" id="UP001652461"/>
    </source>
</evidence>
<evidence type="ECO:0000256" key="3">
    <source>
        <dbReference type="ARBA" id="ARBA00022630"/>
    </source>
</evidence>
<organism evidence="10 11">
    <name type="scientific">Laedolimicola ammoniilytica</name>
    <dbReference type="NCBI Taxonomy" id="2981771"/>
    <lineage>
        <taxon>Bacteria</taxon>
        <taxon>Bacillati</taxon>
        <taxon>Bacillota</taxon>
        <taxon>Clostridia</taxon>
        <taxon>Lachnospirales</taxon>
        <taxon>Lachnospiraceae</taxon>
        <taxon>Laedolimicola</taxon>
    </lineage>
</organism>
<evidence type="ECO:0000313" key="10">
    <source>
        <dbReference type="EMBL" id="MCU6695957.1"/>
    </source>
</evidence>
<dbReference type="EMBL" id="JAOQKC010000003">
    <property type="protein sequence ID" value="MCU6695957.1"/>
    <property type="molecule type" value="Genomic_DNA"/>
</dbReference>
<dbReference type="PANTHER" id="PTHR30578">
    <property type="entry name" value="ELECTRON TRANSPORT COMPLEX PROTEIN RNFD"/>
    <property type="match status" value="1"/>
</dbReference>
<dbReference type="Pfam" id="PF03116">
    <property type="entry name" value="NQR2_RnfD_RnfE"/>
    <property type="match status" value="1"/>
</dbReference>
<gene>
    <name evidence="10" type="ORF">OCV63_03470</name>
</gene>
<keyword evidence="4" id="KW-0288">FMN</keyword>
<feature type="transmembrane region" description="Helical" evidence="9">
    <location>
        <begin position="21"/>
        <end position="38"/>
    </location>
</feature>
<proteinExistence type="predicted"/>
<feature type="transmembrane region" description="Helical" evidence="9">
    <location>
        <begin position="69"/>
        <end position="88"/>
    </location>
</feature>
<comment type="caution">
    <text evidence="10">The sequence shown here is derived from an EMBL/GenBank/DDBJ whole genome shotgun (WGS) entry which is preliminary data.</text>
</comment>
<dbReference type="PANTHER" id="PTHR30578:SF0">
    <property type="entry name" value="ION-TRANSLOCATING OXIDOREDUCTASE COMPLEX SUBUNIT D"/>
    <property type="match status" value="1"/>
</dbReference>
<evidence type="ECO:0000256" key="7">
    <source>
        <dbReference type="ARBA" id="ARBA00022989"/>
    </source>
</evidence>
<feature type="transmembrane region" description="Helical" evidence="9">
    <location>
        <begin position="44"/>
        <end position="62"/>
    </location>
</feature>
<evidence type="ECO:0000256" key="2">
    <source>
        <dbReference type="ARBA" id="ARBA00022553"/>
    </source>
</evidence>
<feature type="transmembrane region" description="Helical" evidence="9">
    <location>
        <begin position="200"/>
        <end position="217"/>
    </location>
</feature>
<keyword evidence="2" id="KW-0597">Phosphoprotein</keyword>
<feature type="transmembrane region" description="Helical" evidence="9">
    <location>
        <begin position="223"/>
        <end position="243"/>
    </location>
</feature>
<keyword evidence="8 9" id="KW-0472">Membrane</keyword>